<dbReference type="GeneID" id="100182819"/>
<dbReference type="InterPro" id="IPR036024">
    <property type="entry name" value="Somatomedin_B-like_dom_sf"/>
</dbReference>
<evidence type="ECO:0000256" key="3">
    <source>
        <dbReference type="ARBA" id="ARBA00011245"/>
    </source>
</evidence>
<dbReference type="PANTHER" id="PTHR12439:SF42">
    <property type="entry name" value="ENDORIBONUCLEASE-RELATED"/>
    <property type="match status" value="1"/>
</dbReference>
<proteinExistence type="inferred from homology"/>
<comment type="subunit">
    <text evidence="3 12">Monomer.</text>
</comment>
<dbReference type="KEGG" id="cin:100182819"/>
<evidence type="ECO:0000256" key="12">
    <source>
        <dbReference type="RuleBase" id="RU367085"/>
    </source>
</evidence>
<evidence type="ECO:0000313" key="16">
    <source>
        <dbReference type="Proteomes" id="UP000008144"/>
    </source>
</evidence>
<evidence type="ECO:0000313" key="15">
    <source>
        <dbReference type="Ensembl" id="ENSCINP00000024012.2"/>
    </source>
</evidence>
<evidence type="ECO:0000256" key="8">
    <source>
        <dbReference type="ARBA" id="ARBA00022884"/>
    </source>
</evidence>
<keyword evidence="9" id="KW-1015">Disulfide bond</keyword>
<evidence type="ECO:0000256" key="6">
    <source>
        <dbReference type="ARBA" id="ARBA00022759"/>
    </source>
</evidence>
<feature type="chain" id="PRO_5014090139" description="Uridylate-specific endoribonuclease" evidence="12">
    <location>
        <begin position="19"/>
        <end position="430"/>
    </location>
</feature>
<evidence type="ECO:0000256" key="9">
    <source>
        <dbReference type="ARBA" id="ARBA00023157"/>
    </source>
</evidence>
<dbReference type="Pfam" id="PF09412">
    <property type="entry name" value="XendoU"/>
    <property type="match status" value="1"/>
</dbReference>
<feature type="domain" description="EndoU" evidence="14">
    <location>
        <begin position="159"/>
        <end position="430"/>
    </location>
</feature>
<dbReference type="SUPFAM" id="SSF90188">
    <property type="entry name" value="Somatomedin B domain"/>
    <property type="match status" value="3"/>
</dbReference>
<dbReference type="InterPro" id="IPR001212">
    <property type="entry name" value="Somatomedin_B_dom"/>
</dbReference>
<dbReference type="PANTHER" id="PTHR12439">
    <property type="entry name" value="PLACENTAL PROTEIN 11-RELATED"/>
    <property type="match status" value="1"/>
</dbReference>
<dbReference type="GO" id="GO:0004521">
    <property type="term" value="F:RNA endonuclease activity"/>
    <property type="evidence" value="ECO:0000318"/>
    <property type="project" value="GO_Central"/>
</dbReference>
<keyword evidence="5 12" id="KW-0479">Metal-binding</keyword>
<evidence type="ECO:0000259" key="14">
    <source>
        <dbReference type="PROSITE" id="PS51959"/>
    </source>
</evidence>
<dbReference type="HOGENOM" id="CLU_048034_0_0_1"/>
<dbReference type="PROSITE" id="PS51959">
    <property type="entry name" value="ENDOU"/>
    <property type="match status" value="1"/>
</dbReference>
<keyword evidence="16" id="KW-1185">Reference proteome</keyword>
<organism evidence="15 16">
    <name type="scientific">Ciona intestinalis</name>
    <name type="common">Transparent sea squirt</name>
    <name type="synonym">Ascidia intestinalis</name>
    <dbReference type="NCBI Taxonomy" id="7719"/>
    <lineage>
        <taxon>Eukaryota</taxon>
        <taxon>Metazoa</taxon>
        <taxon>Chordata</taxon>
        <taxon>Tunicata</taxon>
        <taxon>Ascidiacea</taxon>
        <taxon>Phlebobranchia</taxon>
        <taxon>Cionidae</taxon>
        <taxon>Ciona</taxon>
    </lineage>
</organism>
<dbReference type="PROSITE" id="PS50958">
    <property type="entry name" value="SMB_2"/>
    <property type="match status" value="3"/>
</dbReference>
<reference evidence="15" key="2">
    <citation type="journal article" date="2008" name="Genome Biol.">
        <title>Improved genome assembly and evidence-based global gene model set for the chordate Ciona intestinalis: new insight into intron and operon populations.</title>
        <authorList>
            <person name="Satou Y."/>
            <person name="Mineta K."/>
            <person name="Ogasawara M."/>
            <person name="Sasakura Y."/>
            <person name="Shoguchi E."/>
            <person name="Ueno K."/>
            <person name="Yamada L."/>
            <person name="Matsumoto J."/>
            <person name="Wasserscheid J."/>
            <person name="Dewar K."/>
            <person name="Wiley G.B."/>
            <person name="Macmil S.L."/>
            <person name="Roe B.A."/>
            <person name="Zeller R.W."/>
            <person name="Hastings K.E."/>
            <person name="Lemaire P."/>
            <person name="Lindquist E."/>
            <person name="Endo T."/>
            <person name="Hotta K."/>
            <person name="Inaba K."/>
        </authorList>
    </citation>
    <scope>NUCLEOTIDE SEQUENCE [LARGE SCALE GENOMIC DNA]</scope>
    <source>
        <strain evidence="15">wild type</strain>
    </source>
</reference>
<evidence type="ECO:0000256" key="5">
    <source>
        <dbReference type="ARBA" id="ARBA00022723"/>
    </source>
</evidence>
<evidence type="ECO:0000256" key="1">
    <source>
        <dbReference type="ARBA" id="ARBA00001936"/>
    </source>
</evidence>
<keyword evidence="12" id="KW-0732">Signal</keyword>
<dbReference type="InterPro" id="IPR039787">
    <property type="entry name" value="ENDOU"/>
</dbReference>
<keyword evidence="8 12" id="KW-0694">RNA-binding</keyword>
<accession>A0A1W2WBL3</accession>
<feature type="signal peptide" evidence="12">
    <location>
        <begin position="1"/>
        <end position="18"/>
    </location>
</feature>
<dbReference type="CDD" id="cd21159">
    <property type="entry name" value="XendoU"/>
    <property type="match status" value="1"/>
</dbReference>
<keyword evidence="11" id="KW-0456">Lyase</keyword>
<dbReference type="GO" id="GO:0016787">
    <property type="term" value="F:hydrolase activity"/>
    <property type="evidence" value="ECO:0007669"/>
    <property type="project" value="UniProtKB-KW"/>
</dbReference>
<reference evidence="16" key="1">
    <citation type="journal article" date="2002" name="Science">
        <title>The draft genome of Ciona intestinalis: insights into chordate and vertebrate origins.</title>
        <authorList>
            <person name="Dehal P."/>
            <person name="Satou Y."/>
            <person name="Campbell R.K."/>
            <person name="Chapman J."/>
            <person name="Degnan B."/>
            <person name="De Tomaso A."/>
            <person name="Davidson B."/>
            <person name="Di Gregorio A."/>
            <person name="Gelpke M."/>
            <person name="Goodstein D.M."/>
            <person name="Harafuji N."/>
            <person name="Hastings K.E."/>
            <person name="Ho I."/>
            <person name="Hotta K."/>
            <person name="Huang W."/>
            <person name="Kawashima T."/>
            <person name="Lemaire P."/>
            <person name="Martinez D."/>
            <person name="Meinertzhagen I.A."/>
            <person name="Necula S."/>
            <person name="Nonaka M."/>
            <person name="Putnam N."/>
            <person name="Rash S."/>
            <person name="Saiga H."/>
            <person name="Satake M."/>
            <person name="Terry A."/>
            <person name="Yamada L."/>
            <person name="Wang H.G."/>
            <person name="Awazu S."/>
            <person name="Azumi K."/>
            <person name="Boore J."/>
            <person name="Branno M."/>
            <person name="Chin-Bow S."/>
            <person name="DeSantis R."/>
            <person name="Doyle S."/>
            <person name="Francino P."/>
            <person name="Keys D.N."/>
            <person name="Haga S."/>
            <person name="Hayashi H."/>
            <person name="Hino K."/>
            <person name="Imai K.S."/>
            <person name="Inaba K."/>
            <person name="Kano S."/>
            <person name="Kobayashi K."/>
            <person name="Kobayashi M."/>
            <person name="Lee B.I."/>
            <person name="Makabe K.W."/>
            <person name="Manohar C."/>
            <person name="Matassi G."/>
            <person name="Medina M."/>
            <person name="Mochizuki Y."/>
            <person name="Mount S."/>
            <person name="Morishita T."/>
            <person name="Miura S."/>
            <person name="Nakayama A."/>
            <person name="Nishizaka S."/>
            <person name="Nomoto H."/>
            <person name="Ohta F."/>
            <person name="Oishi K."/>
            <person name="Rigoutsos I."/>
            <person name="Sano M."/>
            <person name="Sasaki A."/>
            <person name="Sasakura Y."/>
            <person name="Shoguchi E."/>
            <person name="Shin-i T."/>
            <person name="Spagnuolo A."/>
            <person name="Stainier D."/>
            <person name="Suzuki M.M."/>
            <person name="Tassy O."/>
            <person name="Takatori N."/>
            <person name="Tokuoka M."/>
            <person name="Yagi K."/>
            <person name="Yoshizaki F."/>
            <person name="Wada S."/>
            <person name="Zhang C."/>
            <person name="Hyatt P.D."/>
            <person name="Larimer F."/>
            <person name="Detter C."/>
            <person name="Doggett N."/>
            <person name="Glavina T."/>
            <person name="Hawkins T."/>
            <person name="Richardson P."/>
            <person name="Lucas S."/>
            <person name="Kohara Y."/>
            <person name="Levine M."/>
            <person name="Satoh N."/>
            <person name="Rokhsar D.S."/>
        </authorList>
    </citation>
    <scope>NUCLEOTIDE SEQUENCE [LARGE SCALE GENOMIC DNA]</scope>
</reference>
<dbReference type="Ensembl" id="ENSCINT00000024258.2">
    <property type="protein sequence ID" value="ENSCINP00000024012.2"/>
    <property type="gene ID" value="ENSCING00000008411.3"/>
</dbReference>
<evidence type="ECO:0000256" key="11">
    <source>
        <dbReference type="ARBA" id="ARBA00023239"/>
    </source>
</evidence>
<dbReference type="SMART" id="SM00201">
    <property type="entry name" value="SO"/>
    <property type="match status" value="3"/>
</dbReference>
<evidence type="ECO:0000256" key="2">
    <source>
        <dbReference type="ARBA" id="ARBA00010168"/>
    </source>
</evidence>
<evidence type="ECO:0000256" key="10">
    <source>
        <dbReference type="ARBA" id="ARBA00023211"/>
    </source>
</evidence>
<dbReference type="GeneTree" id="ENSGT00530000063825"/>
<dbReference type="EMBL" id="EAAA01002961">
    <property type="status" value="NOT_ANNOTATED_CDS"/>
    <property type="molecule type" value="Genomic_DNA"/>
</dbReference>
<feature type="domain" description="SMB" evidence="13">
    <location>
        <begin position="101"/>
        <end position="143"/>
    </location>
</feature>
<comment type="similarity">
    <text evidence="2 12">Belongs to the ENDOU family.</text>
</comment>
<sequence>MKIAVILFLVALAGQGYGDSCVGRCNDYADHSHTCECNSYCDTYGDCCPDYISTCLPTSTCAGRCGNSLNLNDPCHCNAGCENFYDCCADYATVCASGGGSGGSCSGRCGDLLDSSMPCQCNSQCENHGDCCSDYNSICNSGGGGDGGNTGSCNAISVSNSEIQAVSLEMWDLDVNRAGPGDIILNPQATTSDSSTVDNSPEPFFTAVNPAVLQQPTYQALIALLDNYQKVEGIDEVSSPQEEAEQDNFLDLFVETAVGARLYDFLQSKNLAGCADIATFKDYLKRMWFGFYSRQNNAMDTSGFEHVFVGEIKTNQVSGFHNWVELYSREQDASLNYYGYVGMTEPNLYGVHFSWDGYMKGLSGSSIGTSPEMDLALFTLCHMTRPAAQCTVNIRTESGSVVSRPIQTWTWTKTYPGDGLKYVASAYFLV</sequence>
<keyword evidence="10 12" id="KW-0464">Manganese</keyword>
<dbReference type="GO" id="GO:0016829">
    <property type="term" value="F:lyase activity"/>
    <property type="evidence" value="ECO:0007669"/>
    <property type="project" value="UniProtKB-KW"/>
</dbReference>
<dbReference type="EC" id="4.6.1.-" evidence="12"/>
<comment type="catalytic activity">
    <reaction evidence="12">
        <text>ribonucleotidyl-uridine-RNA = a 5'-end dephospho-uridine-RNA + a 3'-end 2',3'-cyclophospho-ribonucleotide-RNA</text>
        <dbReference type="Rhea" id="RHEA:67792"/>
        <dbReference type="Rhea" id="RHEA-COMP:10464"/>
        <dbReference type="Rhea" id="RHEA-COMP:17354"/>
        <dbReference type="Rhea" id="RHEA-COMP:17356"/>
        <dbReference type="ChEBI" id="CHEBI:83064"/>
        <dbReference type="ChEBI" id="CHEBI:173117"/>
        <dbReference type="ChEBI" id="CHEBI:173224"/>
    </reaction>
</comment>
<dbReference type="PROSITE" id="PS00524">
    <property type="entry name" value="SMB_1"/>
    <property type="match status" value="3"/>
</dbReference>
<keyword evidence="4 12" id="KW-0540">Nuclease</keyword>
<feature type="domain" description="SMB" evidence="13">
    <location>
        <begin position="17"/>
        <end position="59"/>
    </location>
</feature>
<keyword evidence="7 12" id="KW-0378">Hydrolase</keyword>
<keyword evidence="6 12" id="KW-0255">Endonuclease</keyword>
<feature type="domain" description="SMB" evidence="13">
    <location>
        <begin position="60"/>
        <end position="99"/>
    </location>
</feature>
<dbReference type="OrthoDB" id="430326at2759"/>
<dbReference type="InterPro" id="IPR037227">
    <property type="entry name" value="EndoU-like"/>
</dbReference>
<gene>
    <name evidence="15" type="primary">LOC100182819</name>
</gene>
<dbReference type="GO" id="GO:0046872">
    <property type="term" value="F:metal ion binding"/>
    <property type="evidence" value="ECO:0007669"/>
    <property type="project" value="UniProtKB-UniRule"/>
</dbReference>
<accession>F6VUE2</accession>
<reference evidence="15" key="3">
    <citation type="submission" date="2025-08" db="UniProtKB">
        <authorList>
            <consortium name="Ensembl"/>
        </authorList>
    </citation>
    <scope>IDENTIFICATION</scope>
</reference>
<dbReference type="GO" id="GO:0003723">
    <property type="term" value="F:RNA binding"/>
    <property type="evidence" value="ECO:0007669"/>
    <property type="project" value="UniProtKB-UniRule"/>
</dbReference>
<dbReference type="OMA" id="SNPCHCN"/>
<dbReference type="Pfam" id="PF01033">
    <property type="entry name" value="Somatomedin_B"/>
    <property type="match status" value="3"/>
</dbReference>
<dbReference type="Proteomes" id="UP000008144">
    <property type="component" value="Chromosome 9"/>
</dbReference>
<reference evidence="15" key="4">
    <citation type="submission" date="2025-09" db="UniProtKB">
        <authorList>
            <consortium name="Ensembl"/>
        </authorList>
    </citation>
    <scope>IDENTIFICATION</scope>
</reference>
<dbReference type="Gene3D" id="4.10.410.20">
    <property type="match status" value="3"/>
</dbReference>
<dbReference type="AlphaFoldDB" id="F6VUE2"/>
<dbReference type="SUPFAM" id="SSF142877">
    <property type="entry name" value="EndoU-like"/>
    <property type="match status" value="1"/>
</dbReference>
<protein>
    <recommendedName>
        <fullName evidence="12">Uridylate-specific endoribonuclease</fullName>
        <ecNumber evidence="12">4.6.1.-</ecNumber>
    </recommendedName>
</protein>
<dbReference type="InParanoid" id="F6VUE2"/>
<comment type="cofactor">
    <cofactor evidence="1 12">
        <name>Mn(2+)</name>
        <dbReference type="ChEBI" id="CHEBI:29035"/>
    </cofactor>
</comment>
<evidence type="ECO:0000256" key="4">
    <source>
        <dbReference type="ARBA" id="ARBA00022722"/>
    </source>
</evidence>
<evidence type="ECO:0000256" key="7">
    <source>
        <dbReference type="ARBA" id="ARBA00022801"/>
    </source>
</evidence>
<evidence type="ECO:0000259" key="13">
    <source>
        <dbReference type="PROSITE" id="PS50958"/>
    </source>
</evidence>
<name>F6VUE2_CIOIN</name>
<dbReference type="InterPro" id="IPR018998">
    <property type="entry name" value="EndoU_C"/>
</dbReference>